<sequence>MTAICFKTVVILSVLAGISCTFLTPILELSQGKLRGLRGIRLNRYMSIPYATSERFQQPKEPPTWEGVLHAVNPLVRCPQKVAFIKTGTEDCLYLDVYVPDWAEQSHKLPVFVFFHGGAYFKGSKELYNPEFLVVKGVVVVTVNYRLGALGFLCLNDVSNLGLRDQVAALKWVQNNIVKFGGDPDNVTIGGQSAGGATASLHLLSDLSKHLFHKAILISGNAFSTWAFNIEPFTTALEDAKKISPANTEEDVYEIFAQASVSTLLDATYDTSVNPRYFKYSPCVDNNFTEPFFKDTPYDILKSGRFNKVPVIVGYTDTEGGFFYRLLSESLVKDLNDNFIDRLPCVFSWCSDEEKQKIGKLIRNHYFRNEIIDYKNSVDNLIQYYSDWIAYGSMNAFSKIMVQFSDQPVYNYQFSYEGARDIGKFISGADYEGSTHSGELFYIFQPFGIPLPITKNDEITIERFTTLIVNFMKFGNPTPSQTELLDVKWPAATQNKSNIFVLDKYLSVIDQPQEKQRGDFFLEMLCTYGKQGYVPCESAEMCQKKSF</sequence>
<dbReference type="GO" id="GO:0052689">
    <property type="term" value="F:carboxylic ester hydrolase activity"/>
    <property type="evidence" value="ECO:0007669"/>
    <property type="project" value="UniProtKB-KW"/>
</dbReference>
<keyword evidence="9" id="KW-1185">Reference proteome</keyword>
<dbReference type="EMBL" id="CAKOGL010000008">
    <property type="protein sequence ID" value="CAH2089927.1"/>
    <property type="molecule type" value="Genomic_DNA"/>
</dbReference>
<keyword evidence="3 6" id="KW-0378">Hydrolase</keyword>
<dbReference type="Pfam" id="PF00135">
    <property type="entry name" value="COesterase"/>
    <property type="match status" value="1"/>
</dbReference>
<evidence type="ECO:0000259" key="7">
    <source>
        <dbReference type="Pfam" id="PF00135"/>
    </source>
</evidence>
<comment type="similarity">
    <text evidence="1 6">Belongs to the type-B carboxylesterase/lipase family.</text>
</comment>
<gene>
    <name evidence="8" type="ORF">EEDITHA_LOCUS5934</name>
</gene>
<evidence type="ECO:0000256" key="4">
    <source>
        <dbReference type="ARBA" id="ARBA00023157"/>
    </source>
</evidence>
<dbReference type="PANTHER" id="PTHR43142">
    <property type="entry name" value="CARBOXYLIC ESTER HYDROLASE"/>
    <property type="match status" value="1"/>
</dbReference>
<accession>A0AAU9TVJ4</accession>
<evidence type="ECO:0000256" key="2">
    <source>
        <dbReference type="ARBA" id="ARBA00022487"/>
    </source>
</evidence>
<dbReference type="PROSITE" id="PS51257">
    <property type="entry name" value="PROKAR_LIPOPROTEIN"/>
    <property type="match status" value="1"/>
</dbReference>
<comment type="caution">
    <text evidence="8">The sequence shown here is derived from an EMBL/GenBank/DDBJ whole genome shotgun (WGS) entry which is preliminary data.</text>
</comment>
<dbReference type="InterPro" id="IPR019819">
    <property type="entry name" value="Carboxylesterase_B_CS"/>
</dbReference>
<name>A0AAU9TVJ4_EUPED</name>
<evidence type="ECO:0000256" key="5">
    <source>
        <dbReference type="ARBA" id="ARBA00023180"/>
    </source>
</evidence>
<dbReference type="Proteomes" id="UP001153954">
    <property type="component" value="Unassembled WGS sequence"/>
</dbReference>
<dbReference type="PANTHER" id="PTHR43142:SF1">
    <property type="entry name" value="CARBOXYLIC ESTER HYDROLASE"/>
    <property type="match status" value="1"/>
</dbReference>
<reference evidence="8" key="1">
    <citation type="submission" date="2022-03" db="EMBL/GenBank/DDBJ databases">
        <authorList>
            <person name="Tunstrom K."/>
        </authorList>
    </citation>
    <scope>NUCLEOTIDE SEQUENCE</scope>
</reference>
<dbReference type="InterPro" id="IPR029058">
    <property type="entry name" value="AB_hydrolase_fold"/>
</dbReference>
<dbReference type="InterPro" id="IPR019826">
    <property type="entry name" value="Carboxylesterase_B_AS"/>
</dbReference>
<evidence type="ECO:0000313" key="8">
    <source>
        <dbReference type="EMBL" id="CAH2089927.1"/>
    </source>
</evidence>
<feature type="domain" description="Carboxylesterase type B" evidence="7">
    <location>
        <begin position="25"/>
        <end position="515"/>
    </location>
</feature>
<dbReference type="AlphaFoldDB" id="A0AAU9TVJ4"/>
<dbReference type="PROSITE" id="PS00941">
    <property type="entry name" value="CARBOXYLESTERASE_B_2"/>
    <property type="match status" value="1"/>
</dbReference>
<dbReference type="InterPro" id="IPR002018">
    <property type="entry name" value="CarbesteraseB"/>
</dbReference>
<keyword evidence="5" id="KW-0325">Glycoprotein</keyword>
<dbReference type="EC" id="3.1.1.-" evidence="6"/>
<dbReference type="Gene3D" id="3.40.50.1820">
    <property type="entry name" value="alpha/beta hydrolase"/>
    <property type="match status" value="1"/>
</dbReference>
<evidence type="ECO:0000313" key="9">
    <source>
        <dbReference type="Proteomes" id="UP001153954"/>
    </source>
</evidence>
<protein>
    <recommendedName>
        <fullName evidence="6">Carboxylic ester hydrolase</fullName>
        <ecNumber evidence="6">3.1.1.-</ecNumber>
    </recommendedName>
</protein>
<evidence type="ECO:0000256" key="1">
    <source>
        <dbReference type="ARBA" id="ARBA00005964"/>
    </source>
</evidence>
<evidence type="ECO:0000256" key="6">
    <source>
        <dbReference type="RuleBase" id="RU361235"/>
    </source>
</evidence>
<proteinExistence type="inferred from homology"/>
<keyword evidence="4" id="KW-1015">Disulfide bond</keyword>
<evidence type="ECO:0000256" key="3">
    <source>
        <dbReference type="ARBA" id="ARBA00022801"/>
    </source>
</evidence>
<organism evidence="8 9">
    <name type="scientific">Euphydryas editha</name>
    <name type="common">Edith's checkerspot</name>
    <dbReference type="NCBI Taxonomy" id="104508"/>
    <lineage>
        <taxon>Eukaryota</taxon>
        <taxon>Metazoa</taxon>
        <taxon>Ecdysozoa</taxon>
        <taxon>Arthropoda</taxon>
        <taxon>Hexapoda</taxon>
        <taxon>Insecta</taxon>
        <taxon>Pterygota</taxon>
        <taxon>Neoptera</taxon>
        <taxon>Endopterygota</taxon>
        <taxon>Lepidoptera</taxon>
        <taxon>Glossata</taxon>
        <taxon>Ditrysia</taxon>
        <taxon>Papilionoidea</taxon>
        <taxon>Nymphalidae</taxon>
        <taxon>Nymphalinae</taxon>
        <taxon>Euphydryas</taxon>
    </lineage>
</organism>
<keyword evidence="2" id="KW-0719">Serine esterase</keyword>
<dbReference type="SUPFAM" id="SSF53474">
    <property type="entry name" value="alpha/beta-Hydrolases"/>
    <property type="match status" value="1"/>
</dbReference>
<dbReference type="PROSITE" id="PS00122">
    <property type="entry name" value="CARBOXYLESTERASE_B_1"/>
    <property type="match status" value="1"/>
</dbReference>